<evidence type="ECO:0000313" key="2">
    <source>
        <dbReference type="Proteomes" id="UP000887566"/>
    </source>
</evidence>
<keyword evidence="1" id="KW-1133">Transmembrane helix</keyword>
<dbReference type="Proteomes" id="UP000887566">
    <property type="component" value="Unplaced"/>
</dbReference>
<feature type="transmembrane region" description="Helical" evidence="1">
    <location>
        <begin position="196"/>
        <end position="214"/>
    </location>
</feature>
<keyword evidence="2" id="KW-1185">Reference proteome</keyword>
<dbReference type="GO" id="GO:0016020">
    <property type="term" value="C:membrane"/>
    <property type="evidence" value="ECO:0007669"/>
    <property type="project" value="TreeGrafter"/>
</dbReference>
<dbReference type="PANTHER" id="PTHR21824">
    <property type="entry name" value="TRANSMEMBRANE PROTEIN 177"/>
    <property type="match status" value="1"/>
</dbReference>
<accession>A0A914VXL2</accession>
<protein>
    <submittedName>
        <fullName evidence="3">Uncharacterized protein</fullName>
    </submittedName>
</protein>
<reference evidence="3" key="1">
    <citation type="submission" date="2022-11" db="UniProtKB">
        <authorList>
            <consortium name="WormBaseParasite"/>
        </authorList>
    </citation>
    <scope>IDENTIFICATION</scope>
</reference>
<evidence type="ECO:0000313" key="3">
    <source>
        <dbReference type="WBParaSite" id="PSAMB.scaffold25size111298.g881.t1"/>
    </source>
</evidence>
<evidence type="ECO:0000256" key="1">
    <source>
        <dbReference type="SAM" id="Phobius"/>
    </source>
</evidence>
<name>A0A914VXL2_9BILA</name>
<dbReference type="InterPro" id="IPR026620">
    <property type="entry name" value="TMEM177"/>
</dbReference>
<keyword evidence="1" id="KW-0472">Membrane</keyword>
<proteinExistence type="predicted"/>
<dbReference type="WBParaSite" id="PSAMB.scaffold25size111298.g881.t1">
    <property type="protein sequence ID" value="PSAMB.scaffold25size111298.g881.t1"/>
    <property type="gene ID" value="PSAMB.scaffold25size111298.g881"/>
</dbReference>
<organism evidence="2 3">
    <name type="scientific">Plectus sambesii</name>
    <dbReference type="NCBI Taxonomy" id="2011161"/>
    <lineage>
        <taxon>Eukaryota</taxon>
        <taxon>Metazoa</taxon>
        <taxon>Ecdysozoa</taxon>
        <taxon>Nematoda</taxon>
        <taxon>Chromadorea</taxon>
        <taxon>Plectida</taxon>
        <taxon>Plectina</taxon>
        <taxon>Plectoidea</taxon>
        <taxon>Plectidae</taxon>
        <taxon>Plectus</taxon>
    </lineage>
</organism>
<feature type="transmembrane region" description="Helical" evidence="1">
    <location>
        <begin position="167"/>
        <end position="190"/>
    </location>
</feature>
<keyword evidence="1" id="KW-0812">Transmembrane</keyword>
<sequence length="305" mass="33730">MNGLVWVYPTGYFLKSTLISAITFPSSNALHDSNGLPVKVPEDLQAVVEEEFSRGSPQESFLRQFPAYENAPPFKLFLTPRFEPVSCGLTIGSFGACLALPLFVTFTSPDDVRQHLEHLNVRLEGDASISVDPESKACDQLIGTMILSERAKRFLVRRELNRRSSGTMFLMPALEWVGCFAAAWGATIVLTPPMGFVGAALASSLTALVGFVELKRRTGLVLEVMVDEQTAAVSEDYRLGALEYFEKAVRRNRIVRKLLGTEGFKYYNDRGDFINSSSGPLNNRLNAVRQVQVQQSPVSVTPQML</sequence>
<dbReference type="AlphaFoldDB" id="A0A914VXL2"/>
<dbReference type="PANTHER" id="PTHR21824:SF4">
    <property type="entry name" value="TRANSMEMBRANE PROTEIN 177"/>
    <property type="match status" value="1"/>
</dbReference>